<organism evidence="1 2">
    <name type="scientific">Symbiodinium microadriaticum</name>
    <name type="common">Dinoflagellate</name>
    <name type="synonym">Zooxanthella microadriatica</name>
    <dbReference type="NCBI Taxonomy" id="2951"/>
    <lineage>
        <taxon>Eukaryota</taxon>
        <taxon>Sar</taxon>
        <taxon>Alveolata</taxon>
        <taxon>Dinophyceae</taxon>
        <taxon>Suessiales</taxon>
        <taxon>Symbiodiniaceae</taxon>
        <taxon>Symbiodinium</taxon>
    </lineage>
</organism>
<sequence>MDVRDMRYCLSERFLELLDEALEEASAERDLDFMLLGGVWSPDFAGLSGWTMAHDPLKREDEVQCVFGLNVALQIEADWSSPKSSSGGPVELSFIFDALKPGNLSIYLRVTEVEQNDTQPGGPVQRSIQLVENSSEPAGSDGAPALRPAVAIHEFHFEKGLGQVYRSPPLDLDGFSQESLRYDVERQREIPLAVRLFADMEAESSSTTGEGGEEEVVEDRSIHYTYVSLQKVGGLSGESPPFPGTLKLRF</sequence>
<keyword evidence="2" id="KW-1185">Reference proteome</keyword>
<name>A0A1Q9D863_SYMMI</name>
<proteinExistence type="predicted"/>
<dbReference type="EMBL" id="LSRX01000669">
    <property type="protein sequence ID" value="OLP91341.1"/>
    <property type="molecule type" value="Genomic_DNA"/>
</dbReference>
<dbReference type="Proteomes" id="UP000186817">
    <property type="component" value="Unassembled WGS sequence"/>
</dbReference>
<dbReference type="OrthoDB" id="10392995at2759"/>
<gene>
    <name evidence="1" type="ORF">AK812_SmicGene26970</name>
</gene>
<comment type="caution">
    <text evidence="1">The sequence shown here is derived from an EMBL/GenBank/DDBJ whole genome shotgun (WGS) entry which is preliminary data.</text>
</comment>
<evidence type="ECO:0000313" key="2">
    <source>
        <dbReference type="Proteomes" id="UP000186817"/>
    </source>
</evidence>
<evidence type="ECO:0000313" key="1">
    <source>
        <dbReference type="EMBL" id="OLP91341.1"/>
    </source>
</evidence>
<accession>A0A1Q9D863</accession>
<protein>
    <submittedName>
        <fullName evidence="1">Uncharacterized protein</fullName>
    </submittedName>
</protein>
<reference evidence="1 2" key="1">
    <citation type="submission" date="2016-02" db="EMBL/GenBank/DDBJ databases">
        <title>Genome analysis of coral dinoflagellate symbionts highlights evolutionary adaptations to a symbiotic lifestyle.</title>
        <authorList>
            <person name="Aranda M."/>
            <person name="Li Y."/>
            <person name="Liew Y.J."/>
            <person name="Baumgarten S."/>
            <person name="Simakov O."/>
            <person name="Wilson M."/>
            <person name="Piel J."/>
            <person name="Ashoor H."/>
            <person name="Bougouffa S."/>
            <person name="Bajic V.B."/>
            <person name="Ryu T."/>
            <person name="Ravasi T."/>
            <person name="Bayer T."/>
            <person name="Micklem G."/>
            <person name="Kim H."/>
            <person name="Bhak J."/>
            <person name="Lajeunesse T.C."/>
            <person name="Voolstra C.R."/>
        </authorList>
    </citation>
    <scope>NUCLEOTIDE SEQUENCE [LARGE SCALE GENOMIC DNA]</scope>
    <source>
        <strain evidence="1 2">CCMP2467</strain>
    </source>
</reference>
<dbReference type="AlphaFoldDB" id="A0A1Q9D863"/>